<gene>
    <name evidence="6" type="ORF">H9912_08460</name>
</gene>
<evidence type="ECO:0000256" key="1">
    <source>
        <dbReference type="ARBA" id="ARBA00018672"/>
    </source>
</evidence>
<evidence type="ECO:0000313" key="6">
    <source>
        <dbReference type="EMBL" id="HJD31959.1"/>
    </source>
</evidence>
<name>A0A9D2R0D9_9FIRM</name>
<dbReference type="SUPFAM" id="SSF52172">
    <property type="entry name" value="CheY-like"/>
    <property type="match status" value="1"/>
</dbReference>
<dbReference type="AlphaFoldDB" id="A0A9D2R0D9"/>
<dbReference type="Pfam" id="PF04397">
    <property type="entry name" value="LytTR"/>
    <property type="match status" value="1"/>
</dbReference>
<dbReference type="Gene3D" id="2.40.50.1020">
    <property type="entry name" value="LytTr DNA-binding domain"/>
    <property type="match status" value="1"/>
</dbReference>
<dbReference type="PANTHER" id="PTHR37299">
    <property type="entry name" value="TRANSCRIPTIONAL REGULATOR-RELATED"/>
    <property type="match status" value="1"/>
</dbReference>
<dbReference type="PROSITE" id="PS50930">
    <property type="entry name" value="HTH_LYTTR"/>
    <property type="match status" value="1"/>
</dbReference>
<dbReference type="PANTHER" id="PTHR37299:SF1">
    <property type="entry name" value="STAGE 0 SPORULATION PROTEIN A HOMOLOG"/>
    <property type="match status" value="1"/>
</dbReference>
<evidence type="ECO:0000256" key="2">
    <source>
        <dbReference type="ARBA" id="ARBA00024867"/>
    </source>
</evidence>
<dbReference type="CDD" id="cd00156">
    <property type="entry name" value="REC"/>
    <property type="match status" value="1"/>
</dbReference>
<evidence type="ECO:0000313" key="7">
    <source>
        <dbReference type="Proteomes" id="UP000823851"/>
    </source>
</evidence>
<organism evidence="6 7">
    <name type="scientific">Candidatus Eisenbergiella stercorigallinarum</name>
    <dbReference type="NCBI Taxonomy" id="2838557"/>
    <lineage>
        <taxon>Bacteria</taxon>
        <taxon>Bacillati</taxon>
        <taxon>Bacillota</taxon>
        <taxon>Clostridia</taxon>
        <taxon>Lachnospirales</taxon>
        <taxon>Lachnospiraceae</taxon>
        <taxon>Eisenbergiella</taxon>
    </lineage>
</organism>
<reference evidence="6" key="2">
    <citation type="submission" date="2021-04" db="EMBL/GenBank/DDBJ databases">
        <authorList>
            <person name="Gilroy R."/>
        </authorList>
    </citation>
    <scope>NUCLEOTIDE SEQUENCE</scope>
    <source>
        <strain evidence="6">ChiHjej8B7-25341</strain>
    </source>
</reference>
<evidence type="ECO:0000259" key="4">
    <source>
        <dbReference type="PROSITE" id="PS50110"/>
    </source>
</evidence>
<dbReference type="InterPro" id="IPR011006">
    <property type="entry name" value="CheY-like_superfamily"/>
</dbReference>
<dbReference type="SMART" id="SM00448">
    <property type="entry name" value="REC"/>
    <property type="match status" value="1"/>
</dbReference>
<dbReference type="InterPro" id="IPR007492">
    <property type="entry name" value="LytTR_DNA-bd_dom"/>
</dbReference>
<feature type="domain" description="Response regulatory" evidence="4">
    <location>
        <begin position="6"/>
        <end position="171"/>
    </location>
</feature>
<evidence type="ECO:0000259" key="5">
    <source>
        <dbReference type="PROSITE" id="PS50930"/>
    </source>
</evidence>
<dbReference type="PROSITE" id="PS50110">
    <property type="entry name" value="RESPONSE_REGULATORY"/>
    <property type="match status" value="1"/>
</dbReference>
<protein>
    <recommendedName>
        <fullName evidence="1">Stage 0 sporulation protein A homolog</fullName>
    </recommendedName>
</protein>
<accession>A0A9D2R0D9</accession>
<dbReference type="InterPro" id="IPR001789">
    <property type="entry name" value="Sig_transdc_resp-reg_receiver"/>
</dbReference>
<dbReference type="GO" id="GO:0003677">
    <property type="term" value="F:DNA binding"/>
    <property type="evidence" value="ECO:0007669"/>
    <property type="project" value="InterPro"/>
</dbReference>
<dbReference type="GO" id="GO:0000156">
    <property type="term" value="F:phosphorelay response regulator activity"/>
    <property type="evidence" value="ECO:0007669"/>
    <property type="project" value="InterPro"/>
</dbReference>
<proteinExistence type="predicted"/>
<dbReference type="Proteomes" id="UP000823851">
    <property type="component" value="Unassembled WGS sequence"/>
</dbReference>
<feature type="domain" description="HTH LytTR-type" evidence="5">
    <location>
        <begin position="183"/>
        <end position="281"/>
    </location>
</feature>
<dbReference type="SMART" id="SM00850">
    <property type="entry name" value="LytTR"/>
    <property type="match status" value="1"/>
</dbReference>
<comment type="caution">
    <text evidence="6">The sequence shown here is derived from an EMBL/GenBank/DDBJ whole genome shotgun (WGS) entry which is preliminary data.</text>
</comment>
<sequence>MKKELRIACLEDEEEQAWYLKMVLEAYRVEKGIGYTLACFGSAEEFLFTHDMSVSDMSVRPGYGNSPFPYDLLILDIYMGQEVRTGNDRTEEKADGRKTECGTAAEEGHAARRMNGMELAKRIRRADKDIAIVFLSNLREYVFQGYEVNAVRYLMKPVTKETLFPVLDLLQERKREEPAWLVLPVAGEHRRMELSRILYLEAVGHYVRLHQPSGETLEWKQSFSAVLAELPAEAFVRIHRSFCVNLMHVSRLTRKSCFLDEGMELPLSRSAYQEANEAFLRYYRKRDPFC</sequence>
<dbReference type="Gene3D" id="3.40.50.2300">
    <property type="match status" value="1"/>
</dbReference>
<keyword evidence="3" id="KW-0597">Phosphoprotein</keyword>
<feature type="modified residue" description="4-aspartylphosphate" evidence="3">
    <location>
        <position position="76"/>
    </location>
</feature>
<reference evidence="6" key="1">
    <citation type="journal article" date="2021" name="PeerJ">
        <title>Extensive microbial diversity within the chicken gut microbiome revealed by metagenomics and culture.</title>
        <authorList>
            <person name="Gilroy R."/>
            <person name="Ravi A."/>
            <person name="Getino M."/>
            <person name="Pursley I."/>
            <person name="Horton D.L."/>
            <person name="Alikhan N.F."/>
            <person name="Baker D."/>
            <person name="Gharbi K."/>
            <person name="Hall N."/>
            <person name="Watson M."/>
            <person name="Adriaenssens E.M."/>
            <person name="Foster-Nyarko E."/>
            <person name="Jarju S."/>
            <person name="Secka A."/>
            <person name="Antonio M."/>
            <person name="Oren A."/>
            <person name="Chaudhuri R.R."/>
            <person name="La Ragione R."/>
            <person name="Hildebrand F."/>
            <person name="Pallen M.J."/>
        </authorList>
    </citation>
    <scope>NUCLEOTIDE SEQUENCE</scope>
    <source>
        <strain evidence="6">ChiHjej8B7-25341</strain>
    </source>
</reference>
<evidence type="ECO:0000256" key="3">
    <source>
        <dbReference type="PROSITE-ProRule" id="PRU00169"/>
    </source>
</evidence>
<dbReference type="InterPro" id="IPR046947">
    <property type="entry name" value="LytR-like"/>
</dbReference>
<comment type="function">
    <text evidence="2">May play the central regulatory role in sporulation. It may be an element of the effector pathway responsible for the activation of sporulation genes in response to nutritional stress. Spo0A may act in concert with spo0H (a sigma factor) to control the expression of some genes that are critical to the sporulation process.</text>
</comment>
<dbReference type="EMBL" id="DWUW01000243">
    <property type="protein sequence ID" value="HJD31959.1"/>
    <property type="molecule type" value="Genomic_DNA"/>
</dbReference>